<evidence type="ECO:0000256" key="1">
    <source>
        <dbReference type="ARBA" id="ARBA00022737"/>
    </source>
</evidence>
<dbReference type="SMART" id="SM00292">
    <property type="entry name" value="BRCT"/>
    <property type="match status" value="3"/>
</dbReference>
<evidence type="ECO:0000313" key="5">
    <source>
        <dbReference type="Proteomes" id="UP000192927"/>
    </source>
</evidence>
<feature type="compositionally biased region" description="Polar residues" evidence="2">
    <location>
        <begin position="705"/>
        <end position="717"/>
    </location>
</feature>
<feature type="region of interest" description="Disordered" evidence="2">
    <location>
        <begin position="529"/>
        <end position="775"/>
    </location>
</feature>
<feature type="domain" description="BRCT" evidence="3">
    <location>
        <begin position="104"/>
        <end position="193"/>
    </location>
</feature>
<dbReference type="GO" id="GO:0006270">
    <property type="term" value="P:DNA replication initiation"/>
    <property type="evidence" value="ECO:0007669"/>
    <property type="project" value="TreeGrafter"/>
</dbReference>
<dbReference type="Proteomes" id="UP000192927">
    <property type="component" value="Unassembled WGS sequence"/>
</dbReference>
<feature type="domain" description="BRCT" evidence="3">
    <location>
        <begin position="320"/>
        <end position="421"/>
    </location>
</feature>
<name>A0A1W5CZZ0_9LECA</name>
<dbReference type="GO" id="GO:0033314">
    <property type="term" value="P:mitotic DNA replication checkpoint signaling"/>
    <property type="evidence" value="ECO:0007669"/>
    <property type="project" value="TreeGrafter"/>
</dbReference>
<dbReference type="EMBL" id="FWEW01001082">
    <property type="protein sequence ID" value="SLM36444.1"/>
    <property type="molecule type" value="Genomic_DNA"/>
</dbReference>
<protein>
    <submittedName>
        <fullName evidence="4">BRCT domain</fullName>
    </submittedName>
</protein>
<dbReference type="Pfam" id="PF00533">
    <property type="entry name" value="BRCT"/>
    <property type="match status" value="1"/>
</dbReference>
<keyword evidence="5" id="KW-1185">Reference proteome</keyword>
<feature type="compositionally biased region" description="Basic and acidic residues" evidence="2">
    <location>
        <begin position="585"/>
        <end position="606"/>
    </location>
</feature>
<dbReference type="GO" id="GO:0007095">
    <property type="term" value="P:mitotic G2 DNA damage checkpoint signaling"/>
    <property type="evidence" value="ECO:0007669"/>
    <property type="project" value="TreeGrafter"/>
</dbReference>
<dbReference type="Pfam" id="PF12738">
    <property type="entry name" value="PTCB-BRCT"/>
    <property type="match status" value="2"/>
</dbReference>
<accession>A0A1W5CZZ0</accession>
<dbReference type="SUPFAM" id="SSF52113">
    <property type="entry name" value="BRCT domain"/>
    <property type="match status" value="4"/>
</dbReference>
<dbReference type="InterPro" id="IPR036420">
    <property type="entry name" value="BRCT_dom_sf"/>
</dbReference>
<feature type="compositionally biased region" description="Basic and acidic residues" evidence="2">
    <location>
        <begin position="835"/>
        <end position="848"/>
    </location>
</feature>
<dbReference type="CDD" id="cd17723">
    <property type="entry name" value="BRCT_Rad4_rpt4"/>
    <property type="match status" value="1"/>
</dbReference>
<proteinExistence type="predicted"/>
<feature type="compositionally biased region" description="Polar residues" evidence="2">
    <location>
        <begin position="741"/>
        <end position="762"/>
    </location>
</feature>
<dbReference type="Gene3D" id="3.40.50.10190">
    <property type="entry name" value="BRCT domain"/>
    <property type="match status" value="4"/>
</dbReference>
<evidence type="ECO:0000256" key="2">
    <source>
        <dbReference type="SAM" id="MobiDB-lite"/>
    </source>
</evidence>
<feature type="compositionally biased region" description="Polar residues" evidence="2">
    <location>
        <begin position="627"/>
        <end position="636"/>
    </location>
</feature>
<feature type="compositionally biased region" description="Polar residues" evidence="2">
    <location>
        <begin position="529"/>
        <end position="541"/>
    </location>
</feature>
<dbReference type="PROSITE" id="PS50172">
    <property type="entry name" value="BRCT"/>
    <property type="match status" value="4"/>
</dbReference>
<feature type="domain" description="BRCT" evidence="3">
    <location>
        <begin position="433"/>
        <end position="518"/>
    </location>
</feature>
<reference evidence="5" key="1">
    <citation type="submission" date="2017-03" db="EMBL/GenBank/DDBJ databases">
        <authorList>
            <person name="Sharma R."/>
            <person name="Thines M."/>
        </authorList>
    </citation>
    <scope>NUCLEOTIDE SEQUENCE [LARGE SCALE GENOMIC DNA]</scope>
</reference>
<organism evidence="4 5">
    <name type="scientific">Lasallia pustulata</name>
    <dbReference type="NCBI Taxonomy" id="136370"/>
    <lineage>
        <taxon>Eukaryota</taxon>
        <taxon>Fungi</taxon>
        <taxon>Dikarya</taxon>
        <taxon>Ascomycota</taxon>
        <taxon>Pezizomycotina</taxon>
        <taxon>Lecanoromycetes</taxon>
        <taxon>OSLEUM clade</taxon>
        <taxon>Umbilicariomycetidae</taxon>
        <taxon>Umbilicariales</taxon>
        <taxon>Umbilicariaceae</taxon>
        <taxon>Lasallia</taxon>
    </lineage>
</organism>
<dbReference type="PANTHER" id="PTHR13561">
    <property type="entry name" value="DNA REPLICATION REGULATOR DPB11-RELATED"/>
    <property type="match status" value="1"/>
</dbReference>
<dbReference type="CDD" id="cd18433">
    <property type="entry name" value="BRCT_Rad4_rpt3"/>
    <property type="match status" value="1"/>
</dbReference>
<feature type="region of interest" description="Disordered" evidence="2">
    <location>
        <begin position="828"/>
        <end position="877"/>
    </location>
</feature>
<evidence type="ECO:0000313" key="4">
    <source>
        <dbReference type="EMBL" id="SLM36444.1"/>
    </source>
</evidence>
<dbReference type="AlphaFoldDB" id="A0A1W5CZZ0"/>
<evidence type="ECO:0000259" key="3">
    <source>
        <dbReference type="PROSITE" id="PS50172"/>
    </source>
</evidence>
<dbReference type="PANTHER" id="PTHR13561:SF20">
    <property type="entry name" value="DNA TOPOISOMERASE 2-BINDING PROTEIN 1"/>
    <property type="match status" value="1"/>
</dbReference>
<feature type="compositionally biased region" description="Basic and acidic residues" evidence="2">
    <location>
        <begin position="545"/>
        <end position="564"/>
    </location>
</feature>
<keyword evidence="1" id="KW-0677">Repeat</keyword>
<dbReference type="CDD" id="cd17731">
    <property type="entry name" value="BRCT_TopBP1_rpt2_like"/>
    <property type="match status" value="1"/>
</dbReference>
<sequence length="877" mass="96314">MADNGAENVSQTPLLGVIMCCTSIPQEKRSELASIASQMGAIHKLDLTSDVTHLIVGDTDTPKYKYVAKERPDVKCLLPEWIEAVRQPWLEGGETDVETLEVQYKLPTFFGLRVCVTGFVDPVFRKNLEDLINGNGGQYRGNLTKEVTHLVASTPSGEKYEHAGSWGIKTVSLEWLEHSLERGMILDENLYHPLLPASERGKNAWVRRTFSLSSLGKRARETDAAQNQSRKLRRTASAKLSSQNNGLWTDIVGGGFGLEEPKESTWDAQGSISEADIKALDASRPRLGSATALKPLLKTTPGVDRAMVADASPVAAESAPNHGLFWGKRFYLHGFNAKKTCVLRDHLCSHQAQVVSDLSELSQLPLSVMNNGAYVVVPHTSSDRDIPSTPDPLPQPKAVTEMWVERCLHRKEVVSPEANVTSTPFRRFPIPGFENMTICSTGFEGVDLLHMSKAVTLMGATYDEFLTPNASVLVCNVNAPSKEKLRHALEWGVRAVTAEWLWDCIRIGEKKPIGAYRVSYDYPGDESLKNISTSQTNNTLQGEFHAPDVERERPQRDQLRESGQRPRPNASVPVPEQPSSVKGHGQADEAKIRSDTDASHATKQEPNDNDDDKDDDKAISNDDYEDNSNITQPTSEHFSRPCTDLTSSHTFPAKSAPLTEVSPNPTPKPSLSPDKPFQPAKPALPQHDSLSTVITSLLAHHQRGPANSSVSSATEMTTAPVDQAHPPRRSRRRQLFGRAPSNMSARSLGSRASSVDTMNTDGLGTPLEPASMHAECSGKVVTDSVKVDPMTFYAQHQEEEEDASKQQLQLTQLGYEDPEVGAWRERVVRKMKGGGQKEKTPRKTDGRMMGRTIGTVKDLVGSGIGSVARRTRHTGAR</sequence>
<feature type="compositionally biased region" description="Basic residues" evidence="2">
    <location>
        <begin position="726"/>
        <end position="735"/>
    </location>
</feature>
<dbReference type="InterPro" id="IPR001357">
    <property type="entry name" value="BRCT_dom"/>
</dbReference>
<feature type="domain" description="BRCT" evidence="3">
    <location>
        <begin position="9"/>
        <end position="82"/>
    </location>
</feature>
<dbReference type="InterPro" id="IPR059215">
    <property type="entry name" value="BRCT2_TopBP1-like"/>
</dbReference>